<protein>
    <submittedName>
        <fullName evidence="1">Putative abductin-like protein</fullName>
    </submittedName>
</protein>
<dbReference type="InterPro" id="IPR049806">
    <property type="entry name" value="MasK-like_C"/>
</dbReference>
<reference evidence="1 2" key="1">
    <citation type="submission" date="2014-12" db="EMBL/GenBank/DDBJ databases">
        <title>Genome assembly of Enhygromyxa salina DSM 15201.</title>
        <authorList>
            <person name="Sharma G."/>
            <person name="Subramanian S."/>
        </authorList>
    </citation>
    <scope>NUCLEOTIDE SEQUENCE [LARGE SCALE GENOMIC DNA]</scope>
    <source>
        <strain evidence="1 2">DSM 15201</strain>
    </source>
</reference>
<dbReference type="EMBL" id="JMCC02000107">
    <property type="protein sequence ID" value="KIG13101.1"/>
    <property type="molecule type" value="Genomic_DNA"/>
</dbReference>
<sequence>MAPEPQIPRWARVSATFTLHADPSASVQQLMLGPGLDGATQRIVELVDARDGWTRVRTVLPRQAVALGFDSSMGVAILELEGWLPSTQLFALEPAQERAVSVPLPAGESKSGLYSTATGQAAVQASVAAGVLLRWPDGRVAGRVAEAHRFYAPATTRSSTGPDGGPLDLACHEHRSARGLGEVQGWLCSEAAEVVAPEDRVGVTLDRPPTPEPAGSDTDVQGALDRDIIRRIVRAHINEIRGCYNHGLLVNPDLEGRVAINFVIGGNGSVKSAVVAQDNLPDPSVGQCMAKAVARWKFPKPRGGGNVTVLYPFNLTPG</sequence>
<organism evidence="1 2">
    <name type="scientific">Enhygromyxa salina</name>
    <dbReference type="NCBI Taxonomy" id="215803"/>
    <lineage>
        <taxon>Bacteria</taxon>
        <taxon>Pseudomonadati</taxon>
        <taxon>Myxococcota</taxon>
        <taxon>Polyangia</taxon>
        <taxon>Nannocystales</taxon>
        <taxon>Nannocystaceae</taxon>
        <taxon>Enhygromyxa</taxon>
    </lineage>
</organism>
<dbReference type="SUPFAM" id="SSF74653">
    <property type="entry name" value="TolA/TonB C-terminal domain"/>
    <property type="match status" value="1"/>
</dbReference>
<comment type="caution">
    <text evidence="1">The sequence shown here is derived from an EMBL/GenBank/DDBJ whole genome shotgun (WGS) entry which is preliminary data.</text>
</comment>
<dbReference type="NCBIfam" id="NF033768">
    <property type="entry name" value="myxo_SS_tail"/>
    <property type="match status" value="1"/>
</dbReference>
<evidence type="ECO:0000313" key="2">
    <source>
        <dbReference type="Proteomes" id="UP000031599"/>
    </source>
</evidence>
<dbReference type="AlphaFoldDB" id="A0A0C2CPH2"/>
<accession>A0A0C2CPH2</accession>
<dbReference type="Proteomes" id="UP000031599">
    <property type="component" value="Unassembled WGS sequence"/>
</dbReference>
<name>A0A0C2CPH2_9BACT</name>
<dbReference type="Gene3D" id="3.30.2420.10">
    <property type="entry name" value="TonB"/>
    <property type="match status" value="1"/>
</dbReference>
<gene>
    <name evidence="1" type="ORF">DB30_00566</name>
</gene>
<evidence type="ECO:0000313" key="1">
    <source>
        <dbReference type="EMBL" id="KIG13101.1"/>
    </source>
</evidence>
<proteinExistence type="predicted"/>